<evidence type="ECO:0000256" key="6">
    <source>
        <dbReference type="HAMAP-Rule" id="MF_01965"/>
    </source>
</evidence>
<dbReference type="RefSeq" id="WP_211148227.1">
    <property type="nucleotide sequence ID" value="NZ_JBBMEY010000060.1"/>
</dbReference>
<dbReference type="PROSITE" id="PS51383">
    <property type="entry name" value="YJEF_C_3"/>
    <property type="match status" value="1"/>
</dbReference>
<dbReference type="CDD" id="cd01171">
    <property type="entry name" value="YXKO-related"/>
    <property type="match status" value="1"/>
</dbReference>
<dbReference type="Gene3D" id="3.40.1190.20">
    <property type="match status" value="1"/>
</dbReference>
<keyword evidence="2 6" id="KW-0067">ATP-binding</keyword>
<evidence type="ECO:0000256" key="2">
    <source>
        <dbReference type="ARBA" id="ARBA00022840"/>
    </source>
</evidence>
<name>A0ABV1HWP9_9FIRM</name>
<keyword evidence="4 6" id="KW-0520">NAD</keyword>
<protein>
    <recommendedName>
        <fullName evidence="6">ADP-dependent (S)-NAD(P)H-hydrate dehydratase</fullName>
        <ecNumber evidence="6">4.2.1.136</ecNumber>
    </recommendedName>
    <alternativeName>
        <fullName evidence="6">ADP-dependent NAD(P)HX dehydratase</fullName>
    </alternativeName>
</protein>
<feature type="binding site" evidence="6">
    <location>
        <begin position="199"/>
        <end position="203"/>
    </location>
    <ligand>
        <name>AMP</name>
        <dbReference type="ChEBI" id="CHEBI:456215"/>
    </ligand>
</feature>
<keyword evidence="5 6" id="KW-0456">Lyase</keyword>
<gene>
    <name evidence="6" type="primary">nnrD</name>
    <name evidence="8" type="ORF">ABFO16_09110</name>
</gene>
<dbReference type="InterPro" id="IPR000631">
    <property type="entry name" value="CARKD"/>
</dbReference>
<dbReference type="InterPro" id="IPR017953">
    <property type="entry name" value="Carbohydrate_kinase_pred_CS"/>
</dbReference>
<comment type="cofactor">
    <cofactor evidence="6">
        <name>Mg(2+)</name>
        <dbReference type="ChEBI" id="CHEBI:18420"/>
    </cofactor>
</comment>
<dbReference type="Proteomes" id="UP001478133">
    <property type="component" value="Unassembled WGS sequence"/>
</dbReference>
<feature type="binding site" evidence="6">
    <location>
        <position position="227"/>
    </location>
    <ligand>
        <name>AMP</name>
        <dbReference type="ChEBI" id="CHEBI:456215"/>
    </ligand>
</feature>
<comment type="catalytic activity">
    <reaction evidence="6">
        <text>(6S)-NADPHX + ADP = AMP + phosphate + NADPH + H(+)</text>
        <dbReference type="Rhea" id="RHEA:32235"/>
        <dbReference type="ChEBI" id="CHEBI:15378"/>
        <dbReference type="ChEBI" id="CHEBI:43474"/>
        <dbReference type="ChEBI" id="CHEBI:57783"/>
        <dbReference type="ChEBI" id="CHEBI:64076"/>
        <dbReference type="ChEBI" id="CHEBI:456215"/>
        <dbReference type="ChEBI" id="CHEBI:456216"/>
        <dbReference type="EC" id="4.2.1.136"/>
    </reaction>
</comment>
<evidence type="ECO:0000259" key="7">
    <source>
        <dbReference type="PROSITE" id="PS51383"/>
    </source>
</evidence>
<feature type="binding site" evidence="6">
    <location>
        <position position="162"/>
    </location>
    <ligand>
        <name>(6S)-NADPHX</name>
        <dbReference type="ChEBI" id="CHEBI:64076"/>
    </ligand>
</feature>
<feature type="domain" description="YjeF C-terminal" evidence="7">
    <location>
        <begin position="5"/>
        <end position="287"/>
    </location>
</feature>
<feature type="binding site" evidence="6">
    <location>
        <position position="111"/>
    </location>
    <ligand>
        <name>(6S)-NADPHX</name>
        <dbReference type="ChEBI" id="CHEBI:64076"/>
    </ligand>
</feature>
<keyword evidence="3 6" id="KW-0521">NADP</keyword>
<evidence type="ECO:0000313" key="8">
    <source>
        <dbReference type="EMBL" id="MEQ2566393.1"/>
    </source>
</evidence>
<keyword evidence="9" id="KW-1185">Reference proteome</keyword>
<dbReference type="HAMAP" id="MF_01965">
    <property type="entry name" value="NADHX_dehydratase"/>
    <property type="match status" value="1"/>
</dbReference>
<organism evidence="8 9">
    <name type="scientific">Ruminococcoides intestinihominis</name>
    <dbReference type="NCBI Taxonomy" id="3133161"/>
    <lineage>
        <taxon>Bacteria</taxon>
        <taxon>Bacillati</taxon>
        <taxon>Bacillota</taxon>
        <taxon>Clostridia</taxon>
        <taxon>Eubacteriales</taxon>
        <taxon>Oscillospiraceae</taxon>
        <taxon>Ruminococcoides</taxon>
    </lineage>
</organism>
<reference evidence="8 9" key="1">
    <citation type="submission" date="2024-03" db="EMBL/GenBank/DDBJ databases">
        <title>Human intestinal bacterial collection.</title>
        <authorList>
            <person name="Pauvert C."/>
            <person name="Hitch T.C.A."/>
            <person name="Clavel T."/>
        </authorList>
    </citation>
    <scope>NUCLEOTIDE SEQUENCE [LARGE SCALE GENOMIC DNA]</scope>
    <source>
        <strain evidence="8 9">CLA-AP-H18</strain>
    </source>
</reference>
<dbReference type="SUPFAM" id="SSF53613">
    <property type="entry name" value="Ribokinase-like"/>
    <property type="match status" value="1"/>
</dbReference>
<comment type="caution">
    <text evidence="8">The sequence shown here is derived from an EMBL/GenBank/DDBJ whole genome shotgun (WGS) entry which is preliminary data.</text>
</comment>
<feature type="binding site" evidence="6">
    <location>
        <position position="228"/>
    </location>
    <ligand>
        <name>(6S)-NADPHX</name>
        <dbReference type="ChEBI" id="CHEBI:64076"/>
    </ligand>
</feature>
<dbReference type="PANTHER" id="PTHR12592:SF0">
    <property type="entry name" value="ATP-DEPENDENT (S)-NAD(P)H-HYDRATE DEHYDRATASE"/>
    <property type="match status" value="1"/>
</dbReference>
<keyword evidence="1 6" id="KW-0547">Nucleotide-binding</keyword>
<sequence>MKEINYQFLKNTIKPRPYNAHKGSMGSLLSICGSYGMAGAEILSAKSALRTGVGLLRLLILKSVYPIVAQVVPEAVFLPVDNSDKPSFGMKNIDTINENVEKSKALLIGCGLSHNKDTESLVQYLVKNCKIPMVLDADGLNCIANHIHLLKEKSCDIIITPHPGEMSRLTGLTVKEISANPQKVAEDFSREYGVVTVLKGADTVISNGEETYISYAGNPGMATGGSGDVLAGIISSLLAQGYSPINSACCGVFIHGSAGDETKKILGEASMLPSDIVENIYKVFKNIE</sequence>
<comment type="function">
    <text evidence="6">Catalyzes the dehydration of the S-form of NAD(P)HX at the expense of ADP, which is converted to AMP. Together with NAD(P)HX epimerase, which catalyzes the epimerization of the S- and R-forms, the enzyme allows the repair of both epimers of NAD(P)HX, a damaged form of NAD(P)H that is a result of enzymatic or heat-dependent hydration.</text>
</comment>
<proteinExistence type="inferred from homology"/>
<dbReference type="EMBL" id="JBBMFI010000053">
    <property type="protein sequence ID" value="MEQ2566393.1"/>
    <property type="molecule type" value="Genomic_DNA"/>
</dbReference>
<dbReference type="PANTHER" id="PTHR12592">
    <property type="entry name" value="ATP-DEPENDENT (S)-NAD(P)H-HYDRATE DEHYDRATASE FAMILY MEMBER"/>
    <property type="match status" value="1"/>
</dbReference>
<dbReference type="InterPro" id="IPR029056">
    <property type="entry name" value="Ribokinase-like"/>
</dbReference>
<evidence type="ECO:0000256" key="5">
    <source>
        <dbReference type="ARBA" id="ARBA00023239"/>
    </source>
</evidence>
<evidence type="ECO:0000313" key="9">
    <source>
        <dbReference type="Proteomes" id="UP001478133"/>
    </source>
</evidence>
<evidence type="ECO:0000256" key="1">
    <source>
        <dbReference type="ARBA" id="ARBA00022741"/>
    </source>
</evidence>
<comment type="catalytic activity">
    <reaction evidence="6">
        <text>(6S)-NADHX + ADP = AMP + phosphate + NADH + H(+)</text>
        <dbReference type="Rhea" id="RHEA:32223"/>
        <dbReference type="ChEBI" id="CHEBI:15378"/>
        <dbReference type="ChEBI" id="CHEBI:43474"/>
        <dbReference type="ChEBI" id="CHEBI:57945"/>
        <dbReference type="ChEBI" id="CHEBI:64074"/>
        <dbReference type="ChEBI" id="CHEBI:456215"/>
        <dbReference type="ChEBI" id="CHEBI:456216"/>
        <dbReference type="EC" id="4.2.1.136"/>
    </reaction>
</comment>
<dbReference type="PROSITE" id="PS01050">
    <property type="entry name" value="YJEF_C_2"/>
    <property type="match status" value="1"/>
</dbReference>
<evidence type="ECO:0000256" key="3">
    <source>
        <dbReference type="ARBA" id="ARBA00022857"/>
    </source>
</evidence>
<evidence type="ECO:0000256" key="4">
    <source>
        <dbReference type="ARBA" id="ARBA00023027"/>
    </source>
</evidence>
<feature type="binding site" evidence="6">
    <location>
        <position position="40"/>
    </location>
    <ligand>
        <name>(6S)-NADPHX</name>
        <dbReference type="ChEBI" id="CHEBI:64076"/>
    </ligand>
</feature>
<accession>A0ABV1HWP9</accession>
<dbReference type="EC" id="4.2.1.136" evidence="6"/>
<comment type="subunit">
    <text evidence="6">Homotetramer.</text>
</comment>
<dbReference type="Pfam" id="PF01256">
    <property type="entry name" value="Carb_kinase"/>
    <property type="match status" value="1"/>
</dbReference>
<dbReference type="NCBIfam" id="TIGR00196">
    <property type="entry name" value="yjeF_cterm"/>
    <property type="match status" value="1"/>
</dbReference>
<comment type="similarity">
    <text evidence="6">Belongs to the NnrD/CARKD family.</text>
</comment>